<dbReference type="EMBL" id="JAHRIP010047286">
    <property type="protein sequence ID" value="MEQ2298486.1"/>
    <property type="molecule type" value="Genomic_DNA"/>
</dbReference>
<dbReference type="Proteomes" id="UP001469553">
    <property type="component" value="Unassembled WGS sequence"/>
</dbReference>
<comment type="caution">
    <text evidence="2">The sequence shown here is derived from an EMBL/GenBank/DDBJ whole genome shotgun (WGS) entry which is preliminary data.</text>
</comment>
<accession>A0ABV0YYL4</accession>
<proteinExistence type="predicted"/>
<evidence type="ECO:0000313" key="2">
    <source>
        <dbReference type="EMBL" id="MEQ2298486.1"/>
    </source>
</evidence>
<keyword evidence="1" id="KW-1133">Transmembrane helix</keyword>
<evidence type="ECO:0000313" key="3">
    <source>
        <dbReference type="Proteomes" id="UP001469553"/>
    </source>
</evidence>
<sequence length="72" mass="8163">MNLKNTITHIPLLSTADVDKRSIALNDGRTLRPFVKGQRLCPSFSKLVTRQGIYLFLFSTIVWFGNLLTVPK</sequence>
<keyword evidence="1" id="KW-0472">Membrane</keyword>
<feature type="transmembrane region" description="Helical" evidence="1">
    <location>
        <begin position="52"/>
        <end position="70"/>
    </location>
</feature>
<reference evidence="2 3" key="1">
    <citation type="submission" date="2021-06" db="EMBL/GenBank/DDBJ databases">
        <authorList>
            <person name="Palmer J.M."/>
        </authorList>
    </citation>
    <scope>NUCLEOTIDE SEQUENCE [LARGE SCALE GENOMIC DNA]</scope>
    <source>
        <strain evidence="2 3">AS_MEX2019</strain>
        <tissue evidence="2">Muscle</tissue>
    </source>
</reference>
<gene>
    <name evidence="2" type="ORF">AMECASPLE_005629</name>
</gene>
<organism evidence="2 3">
    <name type="scientific">Ameca splendens</name>
    <dbReference type="NCBI Taxonomy" id="208324"/>
    <lineage>
        <taxon>Eukaryota</taxon>
        <taxon>Metazoa</taxon>
        <taxon>Chordata</taxon>
        <taxon>Craniata</taxon>
        <taxon>Vertebrata</taxon>
        <taxon>Euteleostomi</taxon>
        <taxon>Actinopterygii</taxon>
        <taxon>Neopterygii</taxon>
        <taxon>Teleostei</taxon>
        <taxon>Neoteleostei</taxon>
        <taxon>Acanthomorphata</taxon>
        <taxon>Ovalentaria</taxon>
        <taxon>Atherinomorphae</taxon>
        <taxon>Cyprinodontiformes</taxon>
        <taxon>Goodeidae</taxon>
        <taxon>Ameca</taxon>
    </lineage>
</organism>
<evidence type="ECO:0000256" key="1">
    <source>
        <dbReference type="SAM" id="Phobius"/>
    </source>
</evidence>
<keyword evidence="3" id="KW-1185">Reference proteome</keyword>
<protein>
    <submittedName>
        <fullName evidence="2">Uncharacterized protein</fullName>
    </submittedName>
</protein>
<keyword evidence="1" id="KW-0812">Transmembrane</keyword>
<name>A0ABV0YYL4_9TELE</name>